<dbReference type="Gene3D" id="1.10.10.10">
    <property type="entry name" value="Winged helix-like DNA-binding domain superfamily/Winged helix DNA-binding domain"/>
    <property type="match status" value="1"/>
</dbReference>
<dbReference type="InterPro" id="IPR036390">
    <property type="entry name" value="WH_DNA-bd_sf"/>
</dbReference>
<dbReference type="KEGG" id="tprf:A3L09_10690"/>
<dbReference type="Pfam" id="PF22703">
    <property type="entry name" value="Cdc6_lid"/>
    <property type="match status" value="1"/>
</dbReference>
<dbReference type="AlphaFoldDB" id="A0A2Z2MBK3"/>
<gene>
    <name evidence="8" type="ORF">A3L09_10690</name>
</gene>
<keyword evidence="9" id="KW-1185">Reference proteome</keyword>
<dbReference type="InterPro" id="IPR003593">
    <property type="entry name" value="AAA+_ATPase"/>
</dbReference>
<evidence type="ECO:0000256" key="5">
    <source>
        <dbReference type="HAMAP-Rule" id="MF_01407"/>
    </source>
</evidence>
<dbReference type="RefSeq" id="WP_232473652.1">
    <property type="nucleotide sequence ID" value="NZ_CP014863.1"/>
</dbReference>
<evidence type="ECO:0000256" key="1">
    <source>
        <dbReference type="ARBA" id="ARBA00006184"/>
    </source>
</evidence>
<dbReference type="EMBL" id="CP014863">
    <property type="protein sequence ID" value="ASJ03817.1"/>
    <property type="molecule type" value="Genomic_DNA"/>
</dbReference>
<dbReference type="Pfam" id="PF09079">
    <property type="entry name" value="WHD_Cdc6"/>
    <property type="match status" value="1"/>
</dbReference>
<dbReference type="SUPFAM" id="SSF52540">
    <property type="entry name" value="P-loop containing nucleoside triphosphate hydrolases"/>
    <property type="match status" value="1"/>
</dbReference>
<keyword evidence="2 5" id="KW-0235">DNA replication</keyword>
<feature type="domain" description="AAA+ ATPase" evidence="6">
    <location>
        <begin position="54"/>
        <end position="208"/>
    </location>
</feature>
<organism evidence="8 9">
    <name type="scientific">Thermococcus profundus</name>
    <dbReference type="NCBI Taxonomy" id="49899"/>
    <lineage>
        <taxon>Archaea</taxon>
        <taxon>Methanobacteriati</taxon>
        <taxon>Methanobacteriota</taxon>
        <taxon>Thermococci</taxon>
        <taxon>Thermococcales</taxon>
        <taxon>Thermococcaceae</taxon>
        <taxon>Thermococcus</taxon>
    </lineage>
</organism>
<feature type="binding site" evidence="5">
    <location>
        <position position="223"/>
    </location>
    <ligand>
        <name>ATP</name>
        <dbReference type="ChEBI" id="CHEBI:30616"/>
    </ligand>
</feature>
<comment type="similarity">
    <text evidence="1 5">Belongs to the CDC6/cdc18 family.</text>
</comment>
<dbReference type="Proteomes" id="UP000250179">
    <property type="component" value="Plasmid unnamed"/>
</dbReference>
<feature type="domain" description="Cdc6 C-terminal" evidence="7">
    <location>
        <begin position="302"/>
        <end position="384"/>
    </location>
</feature>
<keyword evidence="3 5" id="KW-0547">Nucleotide-binding</keyword>
<keyword evidence="4 5" id="KW-0067">ATP-binding</keyword>
<dbReference type="InterPro" id="IPR027417">
    <property type="entry name" value="P-loop_NTPase"/>
</dbReference>
<dbReference type="PANTHER" id="PTHR10763">
    <property type="entry name" value="CELL DIVISION CONTROL PROTEIN 6-RELATED"/>
    <property type="match status" value="1"/>
</dbReference>
<dbReference type="InterPro" id="IPR036388">
    <property type="entry name" value="WH-like_DNA-bd_sf"/>
</dbReference>
<dbReference type="GO" id="GO:0005524">
    <property type="term" value="F:ATP binding"/>
    <property type="evidence" value="ECO:0007669"/>
    <property type="project" value="UniProtKB-UniRule"/>
</dbReference>
<dbReference type="HAMAP" id="MF_01407">
    <property type="entry name" value="ORC1_type_DNA_replic_protein"/>
    <property type="match status" value="1"/>
</dbReference>
<keyword evidence="8" id="KW-0614">Plasmid</keyword>
<evidence type="ECO:0000256" key="4">
    <source>
        <dbReference type="ARBA" id="ARBA00022840"/>
    </source>
</evidence>
<dbReference type="InterPro" id="IPR015163">
    <property type="entry name" value="Cdc6_C"/>
</dbReference>
<evidence type="ECO:0000256" key="2">
    <source>
        <dbReference type="ARBA" id="ARBA00022705"/>
    </source>
</evidence>
<evidence type="ECO:0000313" key="9">
    <source>
        <dbReference type="Proteomes" id="UP000250179"/>
    </source>
</evidence>
<dbReference type="Gene3D" id="1.10.8.60">
    <property type="match status" value="1"/>
</dbReference>
<dbReference type="GO" id="GO:0016887">
    <property type="term" value="F:ATP hydrolysis activity"/>
    <property type="evidence" value="ECO:0007669"/>
    <property type="project" value="InterPro"/>
</dbReference>
<dbReference type="InterPro" id="IPR050311">
    <property type="entry name" value="ORC1/CDC6"/>
</dbReference>
<dbReference type="SUPFAM" id="SSF46785">
    <property type="entry name" value="Winged helix' DNA-binding domain"/>
    <property type="match status" value="1"/>
</dbReference>
<evidence type="ECO:0000259" key="6">
    <source>
        <dbReference type="SMART" id="SM00382"/>
    </source>
</evidence>
<dbReference type="InterPro" id="IPR049945">
    <property type="entry name" value="AAA_22"/>
</dbReference>
<dbReference type="InterPro" id="IPR014277">
    <property type="entry name" value="Orc1/Cdc6_arc"/>
</dbReference>
<comment type="function">
    <text evidence="5">Involved in regulation of DNA replication.</text>
</comment>
<dbReference type="SMART" id="SM00382">
    <property type="entry name" value="AAA"/>
    <property type="match status" value="1"/>
</dbReference>
<evidence type="ECO:0000256" key="3">
    <source>
        <dbReference type="ARBA" id="ARBA00022741"/>
    </source>
</evidence>
<dbReference type="Pfam" id="PF13401">
    <property type="entry name" value="AAA_22"/>
    <property type="match status" value="1"/>
</dbReference>
<dbReference type="Gene3D" id="3.40.50.300">
    <property type="entry name" value="P-loop containing nucleotide triphosphate hydrolases"/>
    <property type="match status" value="1"/>
</dbReference>
<evidence type="ECO:0000313" key="8">
    <source>
        <dbReference type="EMBL" id="ASJ03817.1"/>
    </source>
</evidence>
<sequence>MRIKDILQKFESTHQLLVHPEVLSESYIPPRLLFREKEIEDITKHAASFLFQGININVIIYGEPGVGKTVAVRQLEQDYNDLAREKNINSRAIYISVKDLTHRNALLALARELGVSGLHGGMSTADVYDKLLEFLRTSNMRYLFIMDEIDKMRKKEGDLDGLIYSLTRINERAGKVAVSNFFVTNNAVTLERLSAPTFSSLSPVLVYFRNYDAEELYAILKDRVEQAFVPGAVDDAAIRLLAALIRRQSRDLRWAFMVLREAATLGEDKITEKTIWAAIDRVERSVIEQIIMNLDTDALLLLHALAAMSIEKKEVSSSELYLRYRDIANALDWDYRTMKHVINYIGAKLESEGLLTRRVVSRGRYGRTHMFQLQEDPFLVKNITTQVIQQKLHQKPEIS</sequence>
<dbReference type="GeneID" id="33320888"/>
<dbReference type="GO" id="GO:0006260">
    <property type="term" value="P:DNA replication"/>
    <property type="evidence" value="ECO:0007669"/>
    <property type="project" value="UniProtKB-UniRule"/>
</dbReference>
<accession>A0A2Z2MBK3</accession>
<proteinExistence type="inferred from homology"/>
<evidence type="ECO:0000259" key="7">
    <source>
        <dbReference type="SMART" id="SM01074"/>
    </source>
</evidence>
<name>A0A2Z2MBK3_THEPR</name>
<dbReference type="SMART" id="SM01074">
    <property type="entry name" value="Cdc6_C"/>
    <property type="match status" value="1"/>
</dbReference>
<protein>
    <recommendedName>
        <fullName evidence="5">ORC1-type DNA replication protein</fullName>
    </recommendedName>
</protein>
<dbReference type="NCBIfam" id="TIGR02928">
    <property type="entry name" value="orc1/cdc6 family replication initiation protein"/>
    <property type="match status" value="1"/>
</dbReference>
<dbReference type="PANTHER" id="PTHR10763:SF26">
    <property type="entry name" value="CELL DIVISION CONTROL PROTEIN 6 HOMOLOG"/>
    <property type="match status" value="1"/>
</dbReference>
<feature type="binding site" evidence="5">
    <location>
        <begin position="66"/>
        <end position="70"/>
    </location>
    <ligand>
        <name>ATP</name>
        <dbReference type="ChEBI" id="CHEBI:30616"/>
    </ligand>
</feature>
<feature type="binding site" evidence="5">
    <location>
        <position position="211"/>
    </location>
    <ligand>
        <name>ATP</name>
        <dbReference type="ChEBI" id="CHEBI:30616"/>
    </ligand>
</feature>
<reference evidence="8 9" key="1">
    <citation type="submission" date="2016-03" db="EMBL/GenBank/DDBJ databases">
        <title>Complete genome sequence of Thermococcus profundus strain DT5432.</title>
        <authorList>
            <person name="Oger P.M."/>
        </authorList>
    </citation>
    <scope>NUCLEOTIDE SEQUENCE [LARGE SCALE GENOMIC DNA]</scope>
    <source>
        <strain evidence="8 9">DT 5432</strain>
        <plasmid evidence="9">Plasmid</plasmid>
    </source>
</reference>
<dbReference type="InterPro" id="IPR055237">
    <property type="entry name" value="Cdc6_lid"/>
</dbReference>
<geneLocation type="plasmid" evidence="9"/>